<feature type="transmembrane region" description="Helical" evidence="1">
    <location>
        <begin position="68"/>
        <end position="87"/>
    </location>
</feature>
<evidence type="ECO:0000256" key="1">
    <source>
        <dbReference type="SAM" id="Phobius"/>
    </source>
</evidence>
<keyword evidence="1" id="KW-1133">Transmembrane helix</keyword>
<evidence type="ECO:0000313" key="3">
    <source>
        <dbReference type="Proteomes" id="UP001141166"/>
    </source>
</evidence>
<feature type="transmembrane region" description="Helical" evidence="1">
    <location>
        <begin position="12"/>
        <end position="33"/>
    </location>
</feature>
<organism evidence="2 3">
    <name type="scientific">Enterococcus faecium</name>
    <name type="common">Streptococcus faecium</name>
    <dbReference type="NCBI Taxonomy" id="1352"/>
    <lineage>
        <taxon>Bacteria</taxon>
        <taxon>Bacillati</taxon>
        <taxon>Bacillota</taxon>
        <taxon>Bacilli</taxon>
        <taxon>Lactobacillales</taxon>
        <taxon>Enterococcaceae</taxon>
        <taxon>Enterococcus</taxon>
    </lineage>
</organism>
<dbReference type="RefSeq" id="WP_128479118.1">
    <property type="nucleotide sequence ID" value="NZ_JAMWMK010000007.1"/>
</dbReference>
<reference evidence="2" key="1">
    <citation type="submission" date="2022-05" db="EMBL/GenBank/DDBJ databases">
        <title>Draft genome sequences of Clostridium perfringens strains isolated from Peru.</title>
        <authorList>
            <person name="Hurtado R."/>
            <person name="Lima L."/>
            <person name="Sousa T."/>
            <person name="Jaiswal A.K."/>
            <person name="Tiwari S."/>
            <person name="Maturrano L."/>
            <person name="Brenig B."/>
            <person name="Azevedo V."/>
        </authorList>
    </citation>
    <scope>NUCLEOTIDE SEQUENCE</scope>
    <source>
        <strain evidence="2">CP4</strain>
    </source>
</reference>
<keyword evidence="1" id="KW-0812">Transmembrane</keyword>
<protein>
    <submittedName>
        <fullName evidence="2">Uncharacterized protein</fullName>
    </submittedName>
</protein>
<dbReference type="EMBL" id="JAMWMK010000007">
    <property type="protein sequence ID" value="MDC4247647.1"/>
    <property type="molecule type" value="Genomic_DNA"/>
</dbReference>
<keyword evidence="1" id="KW-0472">Membrane</keyword>
<comment type="caution">
    <text evidence="2">The sequence shown here is derived from an EMBL/GenBank/DDBJ whole genome shotgun (WGS) entry which is preliminary data.</text>
</comment>
<gene>
    <name evidence="2" type="ORF">M3X98_06210</name>
</gene>
<name>A0A9X3XS81_ENTFC</name>
<dbReference type="Proteomes" id="UP001141166">
    <property type="component" value="Unassembled WGS sequence"/>
</dbReference>
<accession>A0A9X3XS81</accession>
<proteinExistence type="predicted"/>
<sequence>MDEKKERSGIKWLLFIVLYLFFFTPISLTGYQLTPYILEDKSIDLLAHIQQTLQQPIQKIKEIPDNKYWYVFVIMEIIGLLLLVFYLNPKREAGYQVVGRTMPVHGSACWGMDKELRSPKNVHFRKSSKRLKRDLEKSMKLGEENVSTH</sequence>
<evidence type="ECO:0000313" key="2">
    <source>
        <dbReference type="EMBL" id="MDC4247647.1"/>
    </source>
</evidence>
<dbReference type="AlphaFoldDB" id="A0A9X3XS81"/>